<dbReference type="AlphaFoldDB" id="A0A426X9Z9"/>
<dbReference type="Pfam" id="PF00574">
    <property type="entry name" value="CLP_protease"/>
    <property type="match status" value="1"/>
</dbReference>
<dbReference type="EMBL" id="AMZH03023758">
    <property type="protein sequence ID" value="RRT36316.1"/>
    <property type="molecule type" value="Genomic_DNA"/>
</dbReference>
<dbReference type="GO" id="GO:0051117">
    <property type="term" value="F:ATPase binding"/>
    <property type="evidence" value="ECO:0007669"/>
    <property type="project" value="TreeGrafter"/>
</dbReference>
<accession>A0A426X9Z9</accession>
<dbReference type="SUPFAM" id="SSF52096">
    <property type="entry name" value="ClpP/crotonase"/>
    <property type="match status" value="1"/>
</dbReference>
<dbReference type="Proteomes" id="UP000287651">
    <property type="component" value="Unassembled WGS sequence"/>
</dbReference>
<organism evidence="4 5">
    <name type="scientific">Ensete ventricosum</name>
    <name type="common">Abyssinian banana</name>
    <name type="synonym">Musa ensete</name>
    <dbReference type="NCBI Taxonomy" id="4639"/>
    <lineage>
        <taxon>Eukaryota</taxon>
        <taxon>Viridiplantae</taxon>
        <taxon>Streptophyta</taxon>
        <taxon>Embryophyta</taxon>
        <taxon>Tracheophyta</taxon>
        <taxon>Spermatophyta</taxon>
        <taxon>Magnoliopsida</taxon>
        <taxon>Liliopsida</taxon>
        <taxon>Zingiberales</taxon>
        <taxon>Musaceae</taxon>
        <taxon>Ensete</taxon>
    </lineage>
</organism>
<gene>
    <name evidence="4" type="ORF">B296_00046798</name>
</gene>
<dbReference type="InterPro" id="IPR001907">
    <property type="entry name" value="ClpP"/>
</dbReference>
<feature type="region of interest" description="Disordered" evidence="3">
    <location>
        <begin position="95"/>
        <end position="140"/>
    </location>
</feature>
<comment type="caution">
    <text evidence="4">The sequence shown here is derived from an EMBL/GenBank/DDBJ whole genome shotgun (WGS) entry which is preliminary data.</text>
</comment>
<comment type="similarity">
    <text evidence="1 2">Belongs to the peptidase S14 family.</text>
</comment>
<evidence type="ECO:0000256" key="2">
    <source>
        <dbReference type="RuleBase" id="RU003567"/>
    </source>
</evidence>
<protein>
    <recommendedName>
        <fullName evidence="2">ATP-dependent Clp protease proteolytic subunit</fullName>
    </recommendedName>
</protein>
<dbReference type="InterPro" id="IPR029045">
    <property type="entry name" value="ClpP/crotonase-like_dom_sf"/>
</dbReference>
<dbReference type="GO" id="GO:0009368">
    <property type="term" value="C:endopeptidase Clp complex"/>
    <property type="evidence" value="ECO:0007669"/>
    <property type="project" value="TreeGrafter"/>
</dbReference>
<dbReference type="GO" id="GO:0004176">
    <property type="term" value="F:ATP-dependent peptidase activity"/>
    <property type="evidence" value="ECO:0007669"/>
    <property type="project" value="InterPro"/>
</dbReference>
<feature type="region of interest" description="Disordered" evidence="3">
    <location>
        <begin position="1"/>
        <end position="32"/>
    </location>
</feature>
<dbReference type="GO" id="GO:0006515">
    <property type="term" value="P:protein quality control for misfolded or incompletely synthesized proteins"/>
    <property type="evidence" value="ECO:0007669"/>
    <property type="project" value="TreeGrafter"/>
</dbReference>
<dbReference type="Gene3D" id="3.90.226.10">
    <property type="entry name" value="2-enoyl-CoA Hydratase, Chain A, domain 1"/>
    <property type="match status" value="1"/>
</dbReference>
<dbReference type="PANTHER" id="PTHR10381">
    <property type="entry name" value="ATP-DEPENDENT CLP PROTEASE PROTEOLYTIC SUBUNIT"/>
    <property type="match status" value="1"/>
</dbReference>
<reference evidence="4 5" key="1">
    <citation type="journal article" date="2014" name="Agronomy (Basel)">
        <title>A Draft Genome Sequence for Ensete ventricosum, the Drought-Tolerant Tree Against Hunger.</title>
        <authorList>
            <person name="Harrison J."/>
            <person name="Moore K.A."/>
            <person name="Paszkiewicz K."/>
            <person name="Jones T."/>
            <person name="Grant M."/>
            <person name="Ambacheew D."/>
            <person name="Muzemil S."/>
            <person name="Studholme D.J."/>
        </authorList>
    </citation>
    <scope>NUCLEOTIDE SEQUENCE [LARGE SCALE GENOMIC DNA]</scope>
</reference>
<sequence length="203" mass="21524">MTITYVRSTAIDDDEVDDGNDKAAPPPSRSHSALLPVSAMASLCVSAPLKPSSLLSPSSFFLSPNALLSPRSRSLLSISPPPRSPIRALVSSASPASKPFSHGSLEPQSYFSSPMSSPFDSFSPASSDPQTPTTARRGAESDVMGLLLRERIVFLGSSIDDFVADAIISQLLLLDAQDHTKDIRLFVNSSGGSLRYTRGTRSA</sequence>
<dbReference type="PRINTS" id="PR00127">
    <property type="entry name" value="CLPPROTEASEP"/>
</dbReference>
<dbReference type="PANTHER" id="PTHR10381:SF24">
    <property type="entry name" value="ATP-DEPENDENT CLP PROTEASE PROTEOLYTIC SUBUNIT 4, CHLOROPLASTIC"/>
    <property type="match status" value="1"/>
</dbReference>
<evidence type="ECO:0000313" key="5">
    <source>
        <dbReference type="Proteomes" id="UP000287651"/>
    </source>
</evidence>
<feature type="compositionally biased region" description="Low complexity" evidence="3">
    <location>
        <begin position="107"/>
        <end position="129"/>
    </location>
</feature>
<proteinExistence type="inferred from homology"/>
<dbReference type="GO" id="GO:0009536">
    <property type="term" value="C:plastid"/>
    <property type="evidence" value="ECO:0007669"/>
    <property type="project" value="UniProtKB-ARBA"/>
</dbReference>
<dbReference type="GO" id="GO:0004252">
    <property type="term" value="F:serine-type endopeptidase activity"/>
    <property type="evidence" value="ECO:0007669"/>
    <property type="project" value="InterPro"/>
</dbReference>
<name>A0A426X9Z9_ENSVE</name>
<evidence type="ECO:0000256" key="3">
    <source>
        <dbReference type="SAM" id="MobiDB-lite"/>
    </source>
</evidence>
<dbReference type="InterPro" id="IPR023562">
    <property type="entry name" value="ClpP/TepA"/>
</dbReference>
<evidence type="ECO:0000313" key="4">
    <source>
        <dbReference type="EMBL" id="RRT36316.1"/>
    </source>
</evidence>
<evidence type="ECO:0000256" key="1">
    <source>
        <dbReference type="ARBA" id="ARBA00007039"/>
    </source>
</evidence>